<name>A0A6C0GD20_9BACT</name>
<dbReference type="AlphaFoldDB" id="A0A6C0GD20"/>
<accession>A0A6C0GD20</accession>
<proteinExistence type="predicted"/>
<dbReference type="InterPro" id="IPR031977">
    <property type="entry name" value="DUF4783"/>
</dbReference>
<protein>
    <submittedName>
        <fullName evidence="2">DUF4783 domain-containing protein</fullName>
    </submittedName>
</protein>
<feature type="signal peptide" evidence="1">
    <location>
        <begin position="1"/>
        <end position="23"/>
    </location>
</feature>
<keyword evidence="3" id="KW-1185">Reference proteome</keyword>
<keyword evidence="1" id="KW-0732">Signal</keyword>
<evidence type="ECO:0000313" key="2">
    <source>
        <dbReference type="EMBL" id="QHT65590.1"/>
    </source>
</evidence>
<dbReference type="Pfam" id="PF16022">
    <property type="entry name" value="DUF4783"/>
    <property type="match status" value="1"/>
</dbReference>
<gene>
    <name evidence="2" type="ORF">GXP67_02385</name>
</gene>
<dbReference type="Proteomes" id="UP000480178">
    <property type="component" value="Chromosome"/>
</dbReference>
<evidence type="ECO:0000313" key="3">
    <source>
        <dbReference type="Proteomes" id="UP000480178"/>
    </source>
</evidence>
<feature type="chain" id="PRO_5025417399" evidence="1">
    <location>
        <begin position="24"/>
        <end position="141"/>
    </location>
</feature>
<dbReference type="KEGG" id="rhoz:GXP67_02385"/>
<dbReference type="EMBL" id="CP048222">
    <property type="protein sequence ID" value="QHT65590.1"/>
    <property type="molecule type" value="Genomic_DNA"/>
</dbReference>
<sequence length="141" mass="15878">MMRTFKMKDFLLLLLTISLFTFTGHTLQAQSDVTNGAKAALKSGNSRELAKYFNSSIELIVEAENVDMDKVSNAQAELILKTFFQKYPAKDFTYGHQGSSPEGLQYSTGTYQSANGSFLVYMVVKQFGGKYLIDRIDFRNQ</sequence>
<dbReference type="RefSeq" id="WP_162441672.1">
    <property type="nucleotide sequence ID" value="NZ_CP048222.1"/>
</dbReference>
<evidence type="ECO:0000256" key="1">
    <source>
        <dbReference type="SAM" id="SignalP"/>
    </source>
</evidence>
<dbReference type="Gene3D" id="3.10.450.50">
    <property type="match status" value="1"/>
</dbReference>
<reference evidence="2 3" key="1">
    <citation type="submission" date="2020-01" db="EMBL/GenBank/DDBJ databases">
        <authorList>
            <person name="Kim M.K."/>
        </authorList>
    </citation>
    <scope>NUCLEOTIDE SEQUENCE [LARGE SCALE GENOMIC DNA]</scope>
    <source>
        <strain evidence="2 3">172606-1</strain>
    </source>
</reference>
<organism evidence="2 3">
    <name type="scientific">Rhodocytophaga rosea</name>
    <dbReference type="NCBI Taxonomy" id="2704465"/>
    <lineage>
        <taxon>Bacteria</taxon>
        <taxon>Pseudomonadati</taxon>
        <taxon>Bacteroidota</taxon>
        <taxon>Cytophagia</taxon>
        <taxon>Cytophagales</taxon>
        <taxon>Rhodocytophagaceae</taxon>
        <taxon>Rhodocytophaga</taxon>
    </lineage>
</organism>